<dbReference type="PANTHER" id="PTHR19836">
    <property type="entry name" value="30S RIBOSOMAL PROTEIN S14"/>
    <property type="match status" value="1"/>
</dbReference>
<dbReference type="GO" id="GO:0006412">
    <property type="term" value="P:translation"/>
    <property type="evidence" value="ECO:0007669"/>
    <property type="project" value="InterPro"/>
</dbReference>
<gene>
    <name evidence="4" type="primary">rps14</name>
</gene>
<name>A0A8F0K087_9PHAE</name>
<evidence type="ECO:0000256" key="1">
    <source>
        <dbReference type="ARBA" id="ARBA00009083"/>
    </source>
</evidence>
<dbReference type="Pfam" id="PF00253">
    <property type="entry name" value="Ribosomal_S14"/>
    <property type="match status" value="1"/>
</dbReference>
<keyword evidence="2 4" id="KW-0689">Ribosomal protein</keyword>
<evidence type="ECO:0000256" key="3">
    <source>
        <dbReference type="ARBA" id="ARBA00023274"/>
    </source>
</evidence>
<dbReference type="NCBIfam" id="NF006477">
    <property type="entry name" value="PRK08881.1"/>
    <property type="match status" value="1"/>
</dbReference>
<dbReference type="EMBL" id="MZ156064">
    <property type="protein sequence ID" value="QWK44941.1"/>
    <property type="molecule type" value="Genomic_DNA"/>
</dbReference>
<reference evidence="4" key="1">
    <citation type="journal article" date="2021" name="Genome Biol. Evol.">
        <title>Genomic rearrangements and sequence evolution across brown algal organelles.</title>
        <authorList>
            <person name="Starko S."/>
            <person name="Bringloe T.T."/>
            <person name="Gomez M.S."/>
            <person name="Darby H."/>
            <person name="Graham S.W."/>
            <person name="Martone P.T."/>
        </authorList>
    </citation>
    <scope>NUCLEOTIDE SEQUENCE</scope>
</reference>
<dbReference type="Gene3D" id="1.10.287.1480">
    <property type="match status" value="1"/>
</dbReference>
<sequence>MVIIKSDLMRRKAFAAYEIKRKAFQAIIANQNFDISTRWWANIEKSKLPRRSSLCRIHNHCIQTYRSRSVISFYKLSRLRLRKLAARGDLSGLRKASW</sequence>
<evidence type="ECO:0000256" key="2">
    <source>
        <dbReference type="ARBA" id="ARBA00022980"/>
    </source>
</evidence>
<organism evidence="4">
    <name type="scientific">Protohalopteris sp</name>
    <dbReference type="NCBI Taxonomy" id="2843287"/>
    <lineage>
        <taxon>Eukaryota</taxon>
        <taxon>Sar</taxon>
        <taxon>Stramenopiles</taxon>
        <taxon>Ochrophyta</taxon>
        <taxon>PX clade</taxon>
        <taxon>Phaeophyceae</taxon>
        <taxon>Sphacelariales</taxon>
        <taxon>Stypocaulaceae</taxon>
        <taxon>Protohalopteris</taxon>
    </lineage>
</organism>
<dbReference type="AlphaFoldDB" id="A0A8F0K087"/>
<comment type="similarity">
    <text evidence="1">Belongs to the universal ribosomal protein uS14 family.</text>
</comment>
<dbReference type="GO" id="GO:0005763">
    <property type="term" value="C:mitochondrial small ribosomal subunit"/>
    <property type="evidence" value="ECO:0007669"/>
    <property type="project" value="TreeGrafter"/>
</dbReference>
<dbReference type="SUPFAM" id="SSF57716">
    <property type="entry name" value="Glucocorticoid receptor-like (DNA-binding domain)"/>
    <property type="match status" value="1"/>
</dbReference>
<protein>
    <submittedName>
        <fullName evidence="4">Ribosomal protein S14</fullName>
    </submittedName>
</protein>
<keyword evidence="3" id="KW-0687">Ribonucleoprotein</keyword>
<geneLocation type="mitochondrion" evidence="4"/>
<dbReference type="PANTHER" id="PTHR19836:SF19">
    <property type="entry name" value="SMALL RIBOSOMAL SUBUNIT PROTEIN US14M"/>
    <property type="match status" value="1"/>
</dbReference>
<keyword evidence="4" id="KW-0496">Mitochondrion</keyword>
<accession>A0A8F0K087</accession>
<evidence type="ECO:0000313" key="4">
    <source>
        <dbReference type="EMBL" id="QWK44941.1"/>
    </source>
</evidence>
<proteinExistence type="inferred from homology"/>
<dbReference type="GO" id="GO:0003735">
    <property type="term" value="F:structural constituent of ribosome"/>
    <property type="evidence" value="ECO:0007669"/>
    <property type="project" value="InterPro"/>
</dbReference>
<dbReference type="InterPro" id="IPR001209">
    <property type="entry name" value="Ribosomal_uS14"/>
</dbReference>